<dbReference type="InterPro" id="IPR051215">
    <property type="entry name" value="GRE"/>
</dbReference>
<reference evidence="2" key="1">
    <citation type="journal article" date="2014" name="Front. Microbiol.">
        <title>High frequency of phylogenetically diverse reductive dehalogenase-homologous genes in deep subseafloor sedimentary metagenomes.</title>
        <authorList>
            <person name="Kawai M."/>
            <person name="Futagami T."/>
            <person name="Toyoda A."/>
            <person name="Takaki Y."/>
            <person name="Nishi S."/>
            <person name="Hori S."/>
            <person name="Arai W."/>
            <person name="Tsubouchi T."/>
            <person name="Morono Y."/>
            <person name="Uchiyama I."/>
            <person name="Ito T."/>
            <person name="Fujiyama A."/>
            <person name="Inagaki F."/>
            <person name="Takami H."/>
        </authorList>
    </citation>
    <scope>NUCLEOTIDE SEQUENCE</scope>
    <source>
        <strain evidence="2">Expedition CK06-06</strain>
    </source>
</reference>
<dbReference type="Gene3D" id="3.20.70.20">
    <property type="match status" value="1"/>
</dbReference>
<proteinExistence type="predicted"/>
<protein>
    <recommendedName>
        <fullName evidence="1">PFL domain-containing protein</fullName>
    </recommendedName>
</protein>
<organism evidence="2">
    <name type="scientific">marine sediment metagenome</name>
    <dbReference type="NCBI Taxonomy" id="412755"/>
    <lineage>
        <taxon>unclassified sequences</taxon>
        <taxon>metagenomes</taxon>
        <taxon>ecological metagenomes</taxon>
    </lineage>
</organism>
<name>X1MGQ2_9ZZZZ</name>
<dbReference type="InterPro" id="IPR004184">
    <property type="entry name" value="PFL_dom"/>
</dbReference>
<dbReference type="GO" id="GO:0005829">
    <property type="term" value="C:cytosol"/>
    <property type="evidence" value="ECO:0007669"/>
    <property type="project" value="TreeGrafter"/>
</dbReference>
<sequence>MYENGRFSLAELREILKFNFKGHERLRPELLNKFPKFGNDDDVVDSIAAR</sequence>
<dbReference type="PANTHER" id="PTHR43641:SF2">
    <property type="entry name" value="DEHYDRATASE YBIW-RELATED"/>
    <property type="match status" value="1"/>
</dbReference>
<dbReference type="PROSITE" id="PS51554">
    <property type="entry name" value="PFL"/>
    <property type="match status" value="1"/>
</dbReference>
<gene>
    <name evidence="2" type="ORF">S06H3_15960</name>
</gene>
<evidence type="ECO:0000259" key="1">
    <source>
        <dbReference type="PROSITE" id="PS51554"/>
    </source>
</evidence>
<comment type="caution">
    <text evidence="2">The sequence shown here is derived from an EMBL/GenBank/DDBJ whole genome shotgun (WGS) entry which is preliminary data.</text>
</comment>
<feature type="non-terminal residue" evidence="2">
    <location>
        <position position="50"/>
    </location>
</feature>
<dbReference type="SUPFAM" id="SSF51998">
    <property type="entry name" value="PFL-like glycyl radical enzymes"/>
    <property type="match status" value="1"/>
</dbReference>
<dbReference type="AlphaFoldDB" id="X1MGQ2"/>
<dbReference type="GO" id="GO:0003824">
    <property type="term" value="F:catalytic activity"/>
    <property type="evidence" value="ECO:0007669"/>
    <property type="project" value="InterPro"/>
</dbReference>
<feature type="domain" description="PFL" evidence="1">
    <location>
        <begin position="1"/>
        <end position="50"/>
    </location>
</feature>
<evidence type="ECO:0000313" key="2">
    <source>
        <dbReference type="EMBL" id="GAI13885.1"/>
    </source>
</evidence>
<dbReference type="Pfam" id="PF02901">
    <property type="entry name" value="PFL-like"/>
    <property type="match status" value="1"/>
</dbReference>
<dbReference type="EMBL" id="BARV01007872">
    <property type="protein sequence ID" value="GAI13885.1"/>
    <property type="molecule type" value="Genomic_DNA"/>
</dbReference>
<accession>X1MGQ2</accession>
<dbReference type="PANTHER" id="PTHR43641">
    <property type="entry name" value="FORMATE ACETYLTRANSFERASE 3-RELATED"/>
    <property type="match status" value="1"/>
</dbReference>